<feature type="signal peptide" evidence="7">
    <location>
        <begin position="1"/>
        <end position="20"/>
    </location>
</feature>
<dbReference type="SMART" id="SM00388">
    <property type="entry name" value="HisKA"/>
    <property type="match status" value="1"/>
</dbReference>
<dbReference type="Proteomes" id="UP001325680">
    <property type="component" value="Chromosome"/>
</dbReference>
<keyword evidence="3" id="KW-0597">Phosphoprotein</keyword>
<dbReference type="Pfam" id="PF02518">
    <property type="entry name" value="HATPase_c"/>
    <property type="match status" value="1"/>
</dbReference>
<dbReference type="InterPro" id="IPR036097">
    <property type="entry name" value="HisK_dim/P_sf"/>
</dbReference>
<dbReference type="SMART" id="SM00387">
    <property type="entry name" value="HATPase_c"/>
    <property type="match status" value="1"/>
</dbReference>
<comment type="catalytic activity">
    <reaction evidence="1">
        <text>ATP + protein L-histidine = ADP + protein N-phospho-L-histidine.</text>
        <dbReference type="EC" id="2.7.13.3"/>
    </reaction>
</comment>
<evidence type="ECO:0000313" key="10">
    <source>
        <dbReference type="Proteomes" id="UP001325680"/>
    </source>
</evidence>
<feature type="domain" description="Histidine kinase" evidence="8">
    <location>
        <begin position="405"/>
        <end position="615"/>
    </location>
</feature>
<evidence type="ECO:0000256" key="3">
    <source>
        <dbReference type="ARBA" id="ARBA00022553"/>
    </source>
</evidence>
<evidence type="ECO:0000256" key="4">
    <source>
        <dbReference type="ARBA" id="ARBA00022679"/>
    </source>
</evidence>
<organism evidence="9 10">
    <name type="scientific">Niabella yanshanensis</name>
    <dbReference type="NCBI Taxonomy" id="577386"/>
    <lineage>
        <taxon>Bacteria</taxon>
        <taxon>Pseudomonadati</taxon>
        <taxon>Bacteroidota</taxon>
        <taxon>Chitinophagia</taxon>
        <taxon>Chitinophagales</taxon>
        <taxon>Chitinophagaceae</taxon>
        <taxon>Niabella</taxon>
    </lineage>
</organism>
<dbReference type="InterPro" id="IPR004358">
    <property type="entry name" value="Sig_transdc_His_kin-like_C"/>
</dbReference>
<dbReference type="SUPFAM" id="SSF48452">
    <property type="entry name" value="TPR-like"/>
    <property type="match status" value="1"/>
</dbReference>
<keyword evidence="7" id="KW-0732">Signal</keyword>
<evidence type="ECO:0000256" key="7">
    <source>
        <dbReference type="SAM" id="SignalP"/>
    </source>
</evidence>
<dbReference type="InterPro" id="IPR005467">
    <property type="entry name" value="His_kinase_dom"/>
</dbReference>
<feature type="transmembrane region" description="Helical" evidence="6">
    <location>
        <begin position="346"/>
        <end position="364"/>
    </location>
</feature>
<dbReference type="SUPFAM" id="SSF55874">
    <property type="entry name" value="ATPase domain of HSP90 chaperone/DNA topoisomerase II/histidine kinase"/>
    <property type="match status" value="1"/>
</dbReference>
<dbReference type="Gene3D" id="1.10.287.130">
    <property type="match status" value="1"/>
</dbReference>
<dbReference type="PROSITE" id="PS50109">
    <property type="entry name" value="HIS_KIN"/>
    <property type="match status" value="1"/>
</dbReference>
<evidence type="ECO:0000313" key="9">
    <source>
        <dbReference type="EMBL" id="WQD39592.1"/>
    </source>
</evidence>
<evidence type="ECO:0000256" key="6">
    <source>
        <dbReference type="SAM" id="Phobius"/>
    </source>
</evidence>
<dbReference type="SUPFAM" id="SSF47384">
    <property type="entry name" value="Homodimeric domain of signal transducing histidine kinase"/>
    <property type="match status" value="1"/>
</dbReference>
<dbReference type="Gene3D" id="1.25.40.10">
    <property type="entry name" value="Tetratricopeptide repeat domain"/>
    <property type="match status" value="1"/>
</dbReference>
<reference evidence="9 10" key="1">
    <citation type="submission" date="2023-12" db="EMBL/GenBank/DDBJ databases">
        <title>Genome sequencing and assembly of bacterial species from a model synthetic community.</title>
        <authorList>
            <person name="Hogle S.L."/>
        </authorList>
    </citation>
    <scope>NUCLEOTIDE SEQUENCE [LARGE SCALE GENOMIC DNA]</scope>
    <source>
        <strain evidence="9 10">HAMBI_3031</strain>
    </source>
</reference>
<dbReference type="CDD" id="cd00075">
    <property type="entry name" value="HATPase"/>
    <property type="match status" value="1"/>
</dbReference>
<gene>
    <name evidence="9" type="ORF">U0035_05455</name>
</gene>
<keyword evidence="4" id="KW-0808">Transferase</keyword>
<sequence length="615" mass="69693">MNKPLFFLLFIMIGAQPAVAQTSEIEQIRAQLLVTKDSLQQVDRLNRMATLFYEINIDSTFNLAKLAREISDRHNYQKGKTDAIKNLGISFDVRGNPQLALRYYFKAYEGYQAMGDHANSVQMQMNIGMVYQQTGNDARAIELFNEALMGSAILAKDSMLAPLLYNYLLMYPKHFGKDSTKYYLSKAKEIASRYKDRLVLLAIEQLEANELIEDGRRREGVERLELAIQKAHEQKLYYASMDMMIGAGDQLLPVDTARALSHYREALQIAEKQGYLSYSQEISRKLFDFYAGTDYKQAAYYARLSLTLADQQREQENASGVDYMGYAIQESQLASAQRHLSDQRKLLVIGVIALLMIIIILLLIRKNLLKSRYFNQQLILKNRELNDTLSALEHSHKENTRILRVVAHDLRSPVGAIYSLAGIMLSSSHRRQDDIEILDLIRTSGANALQLVDDLLQVQFKTENIAKELLDISEVLHYCVTILKPRASAKKQELVLHALPLKIPANREQLWRVISNLITNAIKFSPESAHIEIITEKAAGKVYIKVIDNGIGIPENLESGLFELYSPSKREGTAGEKTYGMGLAISKQIVEGHGGRLWFEPNNPRGSIFIVELPL</sequence>
<dbReference type="PANTHER" id="PTHR43047">
    <property type="entry name" value="TWO-COMPONENT HISTIDINE PROTEIN KINASE"/>
    <property type="match status" value="1"/>
</dbReference>
<dbReference type="InterPro" id="IPR011990">
    <property type="entry name" value="TPR-like_helical_dom_sf"/>
</dbReference>
<dbReference type="InterPro" id="IPR003661">
    <property type="entry name" value="HisK_dim/P_dom"/>
</dbReference>
<dbReference type="RefSeq" id="WP_114789024.1">
    <property type="nucleotide sequence ID" value="NZ_CP139960.1"/>
</dbReference>
<feature type="chain" id="PRO_5046842183" description="histidine kinase" evidence="7">
    <location>
        <begin position="21"/>
        <end position="615"/>
    </location>
</feature>
<evidence type="ECO:0000256" key="2">
    <source>
        <dbReference type="ARBA" id="ARBA00012438"/>
    </source>
</evidence>
<dbReference type="InterPro" id="IPR036890">
    <property type="entry name" value="HATPase_C_sf"/>
</dbReference>
<keyword evidence="6" id="KW-0472">Membrane</keyword>
<protein>
    <recommendedName>
        <fullName evidence="2">histidine kinase</fullName>
        <ecNumber evidence="2">2.7.13.3</ecNumber>
    </recommendedName>
</protein>
<keyword evidence="5 9" id="KW-0418">Kinase</keyword>
<dbReference type="PRINTS" id="PR00344">
    <property type="entry name" value="BCTRLSENSOR"/>
</dbReference>
<dbReference type="GO" id="GO:0016301">
    <property type="term" value="F:kinase activity"/>
    <property type="evidence" value="ECO:0007669"/>
    <property type="project" value="UniProtKB-KW"/>
</dbReference>
<dbReference type="PANTHER" id="PTHR43047:SF72">
    <property type="entry name" value="OSMOSENSING HISTIDINE PROTEIN KINASE SLN1"/>
    <property type="match status" value="1"/>
</dbReference>
<evidence type="ECO:0000256" key="1">
    <source>
        <dbReference type="ARBA" id="ARBA00000085"/>
    </source>
</evidence>
<keyword evidence="6" id="KW-1133">Transmembrane helix</keyword>
<keyword evidence="6" id="KW-0812">Transmembrane</keyword>
<name>A0ABZ0W8I7_9BACT</name>
<dbReference type="Pfam" id="PF00512">
    <property type="entry name" value="HisKA"/>
    <property type="match status" value="1"/>
</dbReference>
<evidence type="ECO:0000259" key="8">
    <source>
        <dbReference type="PROSITE" id="PS50109"/>
    </source>
</evidence>
<dbReference type="Gene3D" id="3.30.565.10">
    <property type="entry name" value="Histidine kinase-like ATPase, C-terminal domain"/>
    <property type="match status" value="1"/>
</dbReference>
<dbReference type="EC" id="2.7.13.3" evidence="2"/>
<accession>A0ABZ0W8I7</accession>
<dbReference type="InterPro" id="IPR003594">
    <property type="entry name" value="HATPase_dom"/>
</dbReference>
<dbReference type="CDD" id="cd00082">
    <property type="entry name" value="HisKA"/>
    <property type="match status" value="1"/>
</dbReference>
<dbReference type="EMBL" id="CP139960">
    <property type="protein sequence ID" value="WQD39592.1"/>
    <property type="molecule type" value="Genomic_DNA"/>
</dbReference>
<keyword evidence="10" id="KW-1185">Reference proteome</keyword>
<proteinExistence type="predicted"/>
<evidence type="ECO:0000256" key="5">
    <source>
        <dbReference type="ARBA" id="ARBA00022777"/>
    </source>
</evidence>